<evidence type="ECO:0000256" key="2">
    <source>
        <dbReference type="SAM" id="Coils"/>
    </source>
</evidence>
<dbReference type="SMART" id="SM00422">
    <property type="entry name" value="HTH_MERR"/>
    <property type="match status" value="1"/>
</dbReference>
<dbReference type="PANTHER" id="PTHR30204">
    <property type="entry name" value="REDOX-CYCLING DRUG-SENSING TRANSCRIPTIONAL ACTIVATOR SOXR"/>
    <property type="match status" value="1"/>
</dbReference>
<feature type="coiled-coil region" evidence="2">
    <location>
        <begin position="81"/>
        <end position="108"/>
    </location>
</feature>
<evidence type="ECO:0000259" key="3">
    <source>
        <dbReference type="PROSITE" id="PS50937"/>
    </source>
</evidence>
<dbReference type="PANTHER" id="PTHR30204:SF96">
    <property type="entry name" value="CHROMOSOME-ANCHORING PROTEIN RACA"/>
    <property type="match status" value="1"/>
</dbReference>
<comment type="caution">
    <text evidence="4">The sequence shown here is derived from an EMBL/GenBank/DDBJ whole genome shotgun (WGS) entry which is preliminary data.</text>
</comment>
<dbReference type="Proteomes" id="UP001596548">
    <property type="component" value="Unassembled WGS sequence"/>
</dbReference>
<keyword evidence="2" id="KW-0175">Coiled coil</keyword>
<proteinExistence type="predicted"/>
<dbReference type="RefSeq" id="WP_378973389.1">
    <property type="nucleotide sequence ID" value="NZ_JBHTBJ010000024.1"/>
</dbReference>
<evidence type="ECO:0000256" key="1">
    <source>
        <dbReference type="ARBA" id="ARBA00023125"/>
    </source>
</evidence>
<reference evidence="5" key="1">
    <citation type="journal article" date="2019" name="Int. J. Syst. Evol. Microbiol.">
        <title>The Global Catalogue of Microorganisms (GCM) 10K type strain sequencing project: providing services to taxonomists for standard genome sequencing and annotation.</title>
        <authorList>
            <consortium name="The Broad Institute Genomics Platform"/>
            <consortium name="The Broad Institute Genome Sequencing Center for Infectious Disease"/>
            <person name="Wu L."/>
            <person name="Ma J."/>
        </authorList>
    </citation>
    <scope>NUCLEOTIDE SEQUENCE [LARGE SCALE GENOMIC DNA]</scope>
    <source>
        <strain evidence="5">XZYJT-10</strain>
    </source>
</reference>
<dbReference type="PROSITE" id="PS00552">
    <property type="entry name" value="HTH_MERR_1"/>
    <property type="match status" value="1"/>
</dbReference>
<dbReference type="InterPro" id="IPR047057">
    <property type="entry name" value="MerR_fam"/>
</dbReference>
<accession>A0ABW2HWW9</accession>
<dbReference type="EMBL" id="JBHTBJ010000024">
    <property type="protein sequence ID" value="MFC7277597.1"/>
    <property type="molecule type" value="Genomic_DNA"/>
</dbReference>
<dbReference type="Gene3D" id="1.10.1660.10">
    <property type="match status" value="1"/>
</dbReference>
<evidence type="ECO:0000313" key="4">
    <source>
        <dbReference type="EMBL" id="MFC7277597.1"/>
    </source>
</evidence>
<evidence type="ECO:0000313" key="5">
    <source>
        <dbReference type="Proteomes" id="UP001596548"/>
    </source>
</evidence>
<keyword evidence="5" id="KW-1185">Reference proteome</keyword>
<organism evidence="4 5">
    <name type="scientific">Paractinoplanes rhizophilus</name>
    <dbReference type="NCBI Taxonomy" id="1416877"/>
    <lineage>
        <taxon>Bacteria</taxon>
        <taxon>Bacillati</taxon>
        <taxon>Actinomycetota</taxon>
        <taxon>Actinomycetes</taxon>
        <taxon>Micromonosporales</taxon>
        <taxon>Micromonosporaceae</taxon>
        <taxon>Paractinoplanes</taxon>
    </lineage>
</organism>
<sequence length="190" mass="21803">MAEQREWRIGELARATRVTVRALHHYDRLGLLRPSSRTAGGHRCYTGDDVRRLHTILALRRFGLSLRDIAAALEAGGEDPREILRRQLAETEERIRQAQQVRASLRGLLERLDDPEPSQFVALIEEMVTMSQPLTPEQLEEMHRARREWAATLSEEELAEMSRTRAEARAAMSAEQIAEMQETRARLMGH</sequence>
<dbReference type="SUPFAM" id="SSF46955">
    <property type="entry name" value="Putative DNA-binding domain"/>
    <property type="match status" value="1"/>
</dbReference>
<dbReference type="InterPro" id="IPR009061">
    <property type="entry name" value="DNA-bd_dom_put_sf"/>
</dbReference>
<keyword evidence="1" id="KW-0238">DNA-binding</keyword>
<dbReference type="PROSITE" id="PS50937">
    <property type="entry name" value="HTH_MERR_2"/>
    <property type="match status" value="1"/>
</dbReference>
<dbReference type="Pfam" id="PF13411">
    <property type="entry name" value="MerR_1"/>
    <property type="match status" value="1"/>
</dbReference>
<feature type="domain" description="HTH merR-type" evidence="3">
    <location>
        <begin position="6"/>
        <end position="75"/>
    </location>
</feature>
<protein>
    <submittedName>
        <fullName evidence="4">MerR family transcriptional regulator</fullName>
    </submittedName>
</protein>
<name>A0ABW2HWW9_9ACTN</name>
<dbReference type="PRINTS" id="PR00040">
    <property type="entry name" value="HTHMERR"/>
</dbReference>
<dbReference type="InterPro" id="IPR000551">
    <property type="entry name" value="MerR-type_HTH_dom"/>
</dbReference>
<gene>
    <name evidence="4" type="ORF">ACFQS1_26700</name>
</gene>